<protein>
    <submittedName>
        <fullName evidence="2">Uncharacterized protein</fullName>
    </submittedName>
</protein>
<keyword evidence="3" id="KW-1185">Reference proteome</keyword>
<feature type="transmembrane region" description="Helical" evidence="1">
    <location>
        <begin position="77"/>
        <end position="99"/>
    </location>
</feature>
<dbReference type="EMBL" id="BMGA01000008">
    <property type="protein sequence ID" value="GGA85436.1"/>
    <property type="molecule type" value="Genomic_DNA"/>
</dbReference>
<keyword evidence="1" id="KW-0472">Membrane</keyword>
<dbReference type="RefSeq" id="WP_188495029.1">
    <property type="nucleotide sequence ID" value="NZ_BMGA01000008.1"/>
</dbReference>
<proteinExistence type="predicted"/>
<evidence type="ECO:0000313" key="2">
    <source>
        <dbReference type="EMBL" id="GGA85436.1"/>
    </source>
</evidence>
<evidence type="ECO:0000313" key="3">
    <source>
        <dbReference type="Proteomes" id="UP000658793"/>
    </source>
</evidence>
<feature type="transmembrane region" description="Helical" evidence="1">
    <location>
        <begin position="12"/>
        <end position="31"/>
    </location>
</feature>
<sequence length="103" mass="11732">MNFNLFKIDTWWKAVFILGIIACVGSATINIEFIERKHLFGFGFGMILIGLSHWIAWKTRNSFEQGGILSWQIIEHNFITLILLLVGIGLTGLFSFFIIKGLI</sequence>
<keyword evidence="1" id="KW-0812">Transmembrane</keyword>
<feature type="transmembrane region" description="Helical" evidence="1">
    <location>
        <begin position="38"/>
        <end position="57"/>
    </location>
</feature>
<dbReference type="Proteomes" id="UP000658793">
    <property type="component" value="Unassembled WGS sequence"/>
</dbReference>
<evidence type="ECO:0000256" key="1">
    <source>
        <dbReference type="SAM" id="Phobius"/>
    </source>
</evidence>
<reference evidence="3" key="1">
    <citation type="journal article" date="2019" name="Int. J. Syst. Evol. Microbiol.">
        <title>The Global Catalogue of Microorganisms (GCM) 10K type strain sequencing project: providing services to taxonomists for standard genome sequencing and annotation.</title>
        <authorList>
            <consortium name="The Broad Institute Genomics Platform"/>
            <consortium name="The Broad Institute Genome Sequencing Center for Infectious Disease"/>
            <person name="Wu L."/>
            <person name="Ma J."/>
        </authorList>
    </citation>
    <scope>NUCLEOTIDE SEQUENCE [LARGE SCALE GENOMIC DNA]</scope>
    <source>
        <strain evidence="3">CGMCC 1.12811</strain>
    </source>
</reference>
<comment type="caution">
    <text evidence="2">The sequence shown here is derived from an EMBL/GenBank/DDBJ whole genome shotgun (WGS) entry which is preliminary data.</text>
</comment>
<gene>
    <name evidence="2" type="ORF">GCM10008015_27730</name>
</gene>
<accession>A0ABQ1HPP6</accession>
<keyword evidence="1" id="KW-1133">Transmembrane helix</keyword>
<organism evidence="2 3">
    <name type="scientific">Flavobacterium palustre</name>
    <dbReference type="NCBI Taxonomy" id="1476463"/>
    <lineage>
        <taxon>Bacteria</taxon>
        <taxon>Pseudomonadati</taxon>
        <taxon>Bacteroidota</taxon>
        <taxon>Flavobacteriia</taxon>
        <taxon>Flavobacteriales</taxon>
        <taxon>Flavobacteriaceae</taxon>
        <taxon>Flavobacterium</taxon>
    </lineage>
</organism>
<name>A0ABQ1HPP6_9FLAO</name>